<dbReference type="SUPFAM" id="SSF46894">
    <property type="entry name" value="C-terminal effector domain of the bipartite response regulators"/>
    <property type="match status" value="1"/>
</dbReference>
<dbReference type="GO" id="GO:0000160">
    <property type="term" value="P:phosphorelay signal transduction system"/>
    <property type="evidence" value="ECO:0007669"/>
    <property type="project" value="InterPro"/>
</dbReference>
<dbReference type="OrthoDB" id="9808843at2"/>
<dbReference type="CDD" id="cd06170">
    <property type="entry name" value="LuxR_C_like"/>
    <property type="match status" value="1"/>
</dbReference>
<dbReference type="Proteomes" id="UP000293036">
    <property type="component" value="Unassembled WGS sequence"/>
</dbReference>
<dbReference type="GO" id="GO:0003677">
    <property type="term" value="F:DNA binding"/>
    <property type="evidence" value="ECO:0007669"/>
    <property type="project" value="UniProtKB-KW"/>
</dbReference>
<dbReference type="AlphaFoldDB" id="A0A4Q9V2B7"/>
<accession>A0A4Q9V2B7</accession>
<feature type="domain" description="Response regulatory" evidence="4">
    <location>
        <begin position="3"/>
        <end position="153"/>
    </location>
</feature>
<dbReference type="PANTHER" id="PTHR43214">
    <property type="entry name" value="TWO-COMPONENT RESPONSE REGULATOR"/>
    <property type="match status" value="1"/>
</dbReference>
<dbReference type="InterPro" id="IPR000792">
    <property type="entry name" value="Tscrpt_reg_LuxR_C"/>
</dbReference>
<dbReference type="SMART" id="SM00448">
    <property type="entry name" value="REC"/>
    <property type="match status" value="1"/>
</dbReference>
<dbReference type="PRINTS" id="PR00038">
    <property type="entry name" value="HTHLUXR"/>
</dbReference>
<proteinExistence type="predicted"/>
<keyword evidence="1" id="KW-0238">DNA-binding</keyword>
<keyword evidence="2" id="KW-0597">Phosphoprotein</keyword>
<evidence type="ECO:0000313" key="6">
    <source>
        <dbReference type="Proteomes" id="UP000293036"/>
    </source>
</evidence>
<keyword evidence="6" id="KW-1185">Reference proteome</keyword>
<reference evidence="5 6" key="1">
    <citation type="submission" date="2019-02" db="EMBL/GenBank/DDBJ databases">
        <title>Arcanobacterium bovis sp. nov., isolated from the milk of a cow with mastitis.</title>
        <authorList>
            <person name="Sammra O."/>
            <person name="Foster G."/>
            <person name="Hassan A."/>
            <person name="Alssahen M."/>
            <person name="Laemmler C."/>
            <person name="Borowiak M."/>
            <person name="Malorny B."/>
            <person name="Abdulmawjood A."/>
        </authorList>
    </citation>
    <scope>NUCLEOTIDE SEQUENCE [LARGE SCALE GENOMIC DNA]</scope>
    <source>
        <strain evidence="5 6">C605018/01/1</strain>
    </source>
</reference>
<evidence type="ECO:0000256" key="2">
    <source>
        <dbReference type="PROSITE-ProRule" id="PRU00169"/>
    </source>
</evidence>
<dbReference type="Gene3D" id="3.40.50.2300">
    <property type="match status" value="2"/>
</dbReference>
<comment type="caution">
    <text evidence="5">The sequence shown here is derived from an EMBL/GenBank/DDBJ whole genome shotgun (WGS) entry which is preliminary data.</text>
</comment>
<dbReference type="Pfam" id="PF00072">
    <property type="entry name" value="Response_reg"/>
    <property type="match status" value="1"/>
</dbReference>
<dbReference type="PANTHER" id="PTHR43214:SF42">
    <property type="entry name" value="TRANSCRIPTIONAL REGULATORY PROTEIN DESR"/>
    <property type="match status" value="1"/>
</dbReference>
<dbReference type="SMART" id="SM00421">
    <property type="entry name" value="HTH_LUXR"/>
    <property type="match status" value="1"/>
</dbReference>
<sequence>MIKVLLADDQAMIRGALSALLSLEGDIDVVAEVGTGDAVIPALDRAFGGCDGADGHDGAGANESASSYESTGAHESTRGTGVDVAILDIEMPGCSGIEAAKLVHEKYPQVKCLVLTTFGRPGYMRRALDAGALGFMVKETPARELATAIRRLNQGERVIDPSLAAAALVEGANPLSERERELLRLTLSGDRISDIARRVFLSEGTVRNHLSAAMAKTHTETRMQAALLAEDNGWL</sequence>
<evidence type="ECO:0000259" key="4">
    <source>
        <dbReference type="PROSITE" id="PS50110"/>
    </source>
</evidence>
<gene>
    <name evidence="5" type="ORF">EZJ44_01110</name>
</gene>
<evidence type="ECO:0000313" key="5">
    <source>
        <dbReference type="EMBL" id="TBW23766.1"/>
    </source>
</evidence>
<dbReference type="InterPro" id="IPR039420">
    <property type="entry name" value="WalR-like"/>
</dbReference>
<dbReference type="SUPFAM" id="SSF52172">
    <property type="entry name" value="CheY-like"/>
    <property type="match status" value="1"/>
</dbReference>
<dbReference type="PROSITE" id="PS50110">
    <property type="entry name" value="RESPONSE_REGULATORY"/>
    <property type="match status" value="1"/>
</dbReference>
<dbReference type="PROSITE" id="PS50043">
    <property type="entry name" value="HTH_LUXR_2"/>
    <property type="match status" value="1"/>
</dbReference>
<dbReference type="InterPro" id="IPR011006">
    <property type="entry name" value="CheY-like_superfamily"/>
</dbReference>
<dbReference type="Pfam" id="PF00196">
    <property type="entry name" value="GerE"/>
    <property type="match status" value="1"/>
</dbReference>
<dbReference type="RefSeq" id="WP_131279274.1">
    <property type="nucleotide sequence ID" value="NZ_JBHSLR010000009.1"/>
</dbReference>
<name>A0A4Q9V2B7_9ACTO</name>
<protein>
    <submittedName>
        <fullName evidence="5">Response regulator transcription factor</fullName>
    </submittedName>
</protein>
<evidence type="ECO:0000259" key="3">
    <source>
        <dbReference type="PROSITE" id="PS50043"/>
    </source>
</evidence>
<feature type="modified residue" description="4-aspartylphosphate" evidence="2">
    <location>
        <position position="88"/>
    </location>
</feature>
<dbReference type="EMBL" id="SJDT01000001">
    <property type="protein sequence ID" value="TBW23766.1"/>
    <property type="molecule type" value="Genomic_DNA"/>
</dbReference>
<evidence type="ECO:0000256" key="1">
    <source>
        <dbReference type="ARBA" id="ARBA00023125"/>
    </source>
</evidence>
<dbReference type="InterPro" id="IPR016032">
    <property type="entry name" value="Sig_transdc_resp-reg_C-effctor"/>
</dbReference>
<organism evidence="5 6">
    <name type="scientific">Arcanobacterium bovis</name>
    <dbReference type="NCBI Taxonomy" id="2529275"/>
    <lineage>
        <taxon>Bacteria</taxon>
        <taxon>Bacillati</taxon>
        <taxon>Actinomycetota</taxon>
        <taxon>Actinomycetes</taxon>
        <taxon>Actinomycetales</taxon>
        <taxon>Actinomycetaceae</taxon>
        <taxon>Arcanobacterium</taxon>
    </lineage>
</organism>
<dbReference type="GO" id="GO:0006355">
    <property type="term" value="P:regulation of DNA-templated transcription"/>
    <property type="evidence" value="ECO:0007669"/>
    <property type="project" value="InterPro"/>
</dbReference>
<dbReference type="InterPro" id="IPR001789">
    <property type="entry name" value="Sig_transdc_resp-reg_receiver"/>
</dbReference>
<feature type="domain" description="HTH luxR-type" evidence="3">
    <location>
        <begin position="168"/>
        <end position="233"/>
    </location>
</feature>